<protein>
    <recommendedName>
        <fullName evidence="3">Phosphoribosylpyrophosphate synthetase</fullName>
    </recommendedName>
</protein>
<organism evidence="1 2">
    <name type="scientific">Chitinophaga horti</name>
    <dbReference type="NCBI Taxonomy" id="2920382"/>
    <lineage>
        <taxon>Bacteria</taxon>
        <taxon>Pseudomonadati</taxon>
        <taxon>Bacteroidota</taxon>
        <taxon>Chitinophagia</taxon>
        <taxon>Chitinophagales</taxon>
        <taxon>Chitinophagaceae</taxon>
        <taxon>Chitinophaga</taxon>
    </lineage>
</organism>
<dbReference type="Proteomes" id="UP001162741">
    <property type="component" value="Chromosome"/>
</dbReference>
<evidence type="ECO:0000313" key="1">
    <source>
        <dbReference type="EMBL" id="UYQ91354.1"/>
    </source>
</evidence>
<sequence>MAQQLNTPGTASLSSLKAELKARGFGQEFIVRNDGRAKLQEHTRKYTPEELRIIETLQIPTGSRCADPAVVYLIEDEAGNTGYLMNAFGAYADYEGDTFYNFIRKMSVHKSYENTTFGVRD</sequence>
<reference evidence="1" key="1">
    <citation type="submission" date="2022-10" db="EMBL/GenBank/DDBJ databases">
        <title>Chitinophaga sp. nov., isolated from soil.</title>
        <authorList>
            <person name="Jeon C.O."/>
        </authorList>
    </citation>
    <scope>NUCLEOTIDE SEQUENCE</scope>
    <source>
        <strain evidence="1">R8</strain>
    </source>
</reference>
<evidence type="ECO:0000313" key="2">
    <source>
        <dbReference type="Proteomes" id="UP001162741"/>
    </source>
</evidence>
<evidence type="ECO:0008006" key="3">
    <source>
        <dbReference type="Google" id="ProtNLM"/>
    </source>
</evidence>
<proteinExistence type="predicted"/>
<dbReference type="EMBL" id="CP107006">
    <property type="protein sequence ID" value="UYQ91354.1"/>
    <property type="molecule type" value="Genomic_DNA"/>
</dbReference>
<accession>A0ABY6IVH0</accession>
<keyword evidence="2" id="KW-1185">Reference proteome</keyword>
<gene>
    <name evidence="1" type="ORF">MKQ68_14770</name>
</gene>
<dbReference type="RefSeq" id="WP_264279801.1">
    <property type="nucleotide sequence ID" value="NZ_CP107006.1"/>
</dbReference>
<name>A0ABY6IVH0_9BACT</name>